<dbReference type="EMBL" id="GDJX01026380">
    <property type="protein sequence ID" value="JAT41556.1"/>
    <property type="molecule type" value="Transcribed_RNA"/>
</dbReference>
<evidence type="ECO:0000313" key="2">
    <source>
        <dbReference type="EMBL" id="JAT41556.1"/>
    </source>
</evidence>
<sequence>GPAARPLPTSTTFAWYPGNSRPTDPSLRLASFADTKNVAAPPLSVSPYPSLSSTHGYLSLKARPSPVPIGAAPVPTLLTRDRSHPAAAALTRPRITGGTAGMLVTPWSTTASSAARRSKRGITTTVGGPAQQKRPSAKKARP</sequence>
<reference evidence="2" key="1">
    <citation type="submission" date="2015-07" db="EMBL/GenBank/DDBJ databases">
        <title>Transcriptome Assembly of Anthurium amnicola.</title>
        <authorList>
            <person name="Suzuki J."/>
        </authorList>
    </citation>
    <scope>NUCLEOTIDE SEQUENCE</scope>
</reference>
<gene>
    <name evidence="2" type="primary">ROC4_0</name>
    <name evidence="2" type="ORF">g.72937</name>
</gene>
<organism evidence="2">
    <name type="scientific">Anthurium amnicola</name>
    <dbReference type="NCBI Taxonomy" id="1678845"/>
    <lineage>
        <taxon>Eukaryota</taxon>
        <taxon>Viridiplantae</taxon>
        <taxon>Streptophyta</taxon>
        <taxon>Embryophyta</taxon>
        <taxon>Tracheophyta</taxon>
        <taxon>Spermatophyta</taxon>
        <taxon>Magnoliopsida</taxon>
        <taxon>Liliopsida</taxon>
        <taxon>Araceae</taxon>
        <taxon>Pothoideae</taxon>
        <taxon>Potheae</taxon>
        <taxon>Anthurium</taxon>
    </lineage>
</organism>
<feature type="region of interest" description="Disordered" evidence="1">
    <location>
        <begin position="1"/>
        <end position="20"/>
    </location>
</feature>
<protein>
    <submittedName>
        <fullName evidence="2">Homeobox-leucine zipper protein ROC4</fullName>
    </submittedName>
</protein>
<name>A0A1D1XGR2_9ARAE</name>
<feature type="non-terminal residue" evidence="2">
    <location>
        <position position="1"/>
    </location>
</feature>
<dbReference type="AlphaFoldDB" id="A0A1D1XGR2"/>
<dbReference type="GO" id="GO:0003677">
    <property type="term" value="F:DNA binding"/>
    <property type="evidence" value="ECO:0007669"/>
    <property type="project" value="UniProtKB-KW"/>
</dbReference>
<proteinExistence type="predicted"/>
<accession>A0A1D1XGR2</accession>
<keyword evidence="2" id="KW-0371">Homeobox</keyword>
<evidence type="ECO:0000256" key="1">
    <source>
        <dbReference type="SAM" id="MobiDB-lite"/>
    </source>
</evidence>
<feature type="region of interest" description="Disordered" evidence="1">
    <location>
        <begin position="78"/>
        <end position="142"/>
    </location>
</feature>
<keyword evidence="2" id="KW-0238">DNA-binding</keyword>